<dbReference type="EMBL" id="FUZE01000001">
    <property type="protein sequence ID" value="SKB39252.1"/>
    <property type="molecule type" value="Genomic_DNA"/>
</dbReference>
<sequence>MSQVKPESIWQHYKVLPYILTSLKDKINDITAVEKIIIFGSRGRLPVERWDELQGKDWDILVQARCKVKNARVLVGENYHLDVLVLDEDQVKKFCQNKITKELFPVNELEFLMDKNTENGKTTKS</sequence>
<reference evidence="1 3" key="1">
    <citation type="submission" date="2017-02" db="EMBL/GenBank/DDBJ databases">
        <authorList>
            <person name="Varghese N."/>
            <person name="Submissions S."/>
        </authorList>
    </citation>
    <scope>NUCLEOTIDE SEQUENCE [LARGE SCALE GENOMIC DNA]</scope>
    <source>
        <strain evidence="1 3">DSM 16775</strain>
    </source>
</reference>
<evidence type="ECO:0000313" key="1">
    <source>
        <dbReference type="EMBL" id="SKB39252.1"/>
    </source>
</evidence>
<dbReference type="EMBL" id="UAVR01000005">
    <property type="protein sequence ID" value="SQA87899.1"/>
    <property type="molecule type" value="Genomic_DNA"/>
</dbReference>
<evidence type="ECO:0000313" key="2">
    <source>
        <dbReference type="EMBL" id="SQA87899.1"/>
    </source>
</evidence>
<organism evidence="2 4">
    <name type="scientific">Chryseobacterium balustinum</name>
    <dbReference type="NCBI Taxonomy" id="246"/>
    <lineage>
        <taxon>Bacteria</taxon>
        <taxon>Pseudomonadati</taxon>
        <taxon>Bacteroidota</taxon>
        <taxon>Flavobacteriia</taxon>
        <taxon>Flavobacteriales</taxon>
        <taxon>Weeksellaceae</taxon>
        <taxon>Chryseobacterium group</taxon>
        <taxon>Chryseobacterium</taxon>
    </lineage>
</organism>
<gene>
    <name evidence="2" type="ORF">NCTC11212_00771</name>
    <name evidence="1" type="ORF">SAMN05421800_101366</name>
</gene>
<dbReference type="KEGG" id="cbp:EB354_18970"/>
<reference evidence="2 4" key="2">
    <citation type="submission" date="2018-06" db="EMBL/GenBank/DDBJ databases">
        <authorList>
            <consortium name="Pathogen Informatics"/>
            <person name="Doyle S."/>
        </authorList>
    </citation>
    <scope>NUCLEOTIDE SEQUENCE [LARGE SCALE GENOMIC DNA]</scope>
    <source>
        <strain evidence="2 4">NCTC11212</strain>
    </source>
</reference>
<keyword evidence="3" id="KW-1185">Reference proteome</keyword>
<comment type="caution">
    <text evidence="2">The sequence shown here is derived from an EMBL/GenBank/DDBJ whole genome shotgun (WGS) entry which is preliminary data.</text>
</comment>
<proteinExistence type="predicted"/>
<dbReference type="Proteomes" id="UP000190669">
    <property type="component" value="Unassembled WGS sequence"/>
</dbReference>
<name>A0AAX2IH46_9FLAO</name>
<dbReference type="AlphaFoldDB" id="A0AAX2IH46"/>
<dbReference type="RefSeq" id="WP_079463620.1">
    <property type="nucleotide sequence ID" value="NZ_CP033934.1"/>
</dbReference>
<accession>A0AAX2IH46</accession>
<evidence type="ECO:0000313" key="4">
    <source>
        <dbReference type="Proteomes" id="UP000251937"/>
    </source>
</evidence>
<protein>
    <recommendedName>
        <fullName evidence="5">Nucleotidyltransferase domain-containing protein</fullName>
    </recommendedName>
</protein>
<evidence type="ECO:0000313" key="3">
    <source>
        <dbReference type="Proteomes" id="UP000190669"/>
    </source>
</evidence>
<dbReference type="Proteomes" id="UP000251937">
    <property type="component" value="Unassembled WGS sequence"/>
</dbReference>
<evidence type="ECO:0008006" key="5">
    <source>
        <dbReference type="Google" id="ProtNLM"/>
    </source>
</evidence>